<evidence type="ECO:0000313" key="2">
    <source>
        <dbReference type="WBParaSite" id="PS1159_v2.g13699.t1"/>
    </source>
</evidence>
<dbReference type="WBParaSite" id="PS1159_v2.g13699.t1">
    <property type="protein sequence ID" value="PS1159_v2.g13699.t1"/>
    <property type="gene ID" value="PS1159_v2.g13699"/>
</dbReference>
<dbReference type="Proteomes" id="UP000887580">
    <property type="component" value="Unplaced"/>
</dbReference>
<sequence>MVVSFSYWLLILFSGISLTNGLQLSCPEGSFLCGNGRCIENVKVCDGFLDCNDEEVSDESLKLCSGIKRQKCPGIKIYCPNTNICLWPFELCDGTNNCGDYADENLEFCTTHKCSPNQVQCPNGRCVPEEWFCNGKILCQNETWENENIKCADENGKKACFGANAFKCNNGKCLSRLGLCDGVDQCGDGSDESAEQNCGNRTCLSHEFYCHSNAHRTQFAYECIPKSFICDGSADCPEGEDEAIELCGKSQNVSCTKYEFQCNSKQCVPADSECNGVADCFDNSDEHSNCTSLKMNPKIPEILNVECLDNYFLCGNSRCIPESKVCDGAFDCTDKDISDENDMTCSSQRIKCTGDMFKCPNTNICIFPWDLCDGINNCADYSDENSTYCTTVKIPHNYVRCPSGRSFPESWFCNGKTLCQQPWESENIKCADENGNKKCFGDNVFQCGNGMCIPRFELCDGKDTCGDGTDEPPLQNCKDRKCLEHEFHCYSNANLTNPKHECIPKSWTCDGGVHCPEGEDESEELCGKIQDVSCNKREFTCNNSQCIADIGECNGIKECMDGTDEHSKCPPRIKIYTEYDGVNLYEQSFLADDPEFIEFQKDVKVMKTTSIIYAVQYFLTSIVLVFIIWKLFSSYRNSVYMPYLATIMILALIMTFGSFIYYALSIFPVSFGQPCRFQKFVNGLEGFSVQWLWAAMYFQRYISIFHPYIRMKQDGIWRILNSTKLLIIVPTVIGFVIASWSAWQFTVHDRHIGDVVQSWCRRDSIIISPKAQKIISVTVDCWKFAIPFIIILYLDFAVVFRQTRSSMFSADAKAHSARIESKEKTEATQKRRQQNIKTCLIIVTIEALLNLPLRLHSILYGHFQLYVISYEMALTLAIVFNTMYTIQIAFKAIATYLLCRTYRPKTSNLSTTNQKTFSTSLPSSS</sequence>
<accession>A0AC35F416</accession>
<reference evidence="2" key="1">
    <citation type="submission" date="2022-11" db="UniProtKB">
        <authorList>
            <consortium name="WormBaseParasite"/>
        </authorList>
    </citation>
    <scope>IDENTIFICATION</scope>
</reference>
<proteinExistence type="predicted"/>
<name>A0AC35F416_9BILA</name>
<evidence type="ECO:0000313" key="1">
    <source>
        <dbReference type="Proteomes" id="UP000887580"/>
    </source>
</evidence>
<protein>
    <submittedName>
        <fullName evidence="2">G-protein coupled receptors family 1 profile domain-containing protein</fullName>
    </submittedName>
</protein>
<organism evidence="1 2">
    <name type="scientific">Panagrolaimus sp. PS1159</name>
    <dbReference type="NCBI Taxonomy" id="55785"/>
    <lineage>
        <taxon>Eukaryota</taxon>
        <taxon>Metazoa</taxon>
        <taxon>Ecdysozoa</taxon>
        <taxon>Nematoda</taxon>
        <taxon>Chromadorea</taxon>
        <taxon>Rhabditida</taxon>
        <taxon>Tylenchina</taxon>
        <taxon>Panagrolaimomorpha</taxon>
        <taxon>Panagrolaimoidea</taxon>
        <taxon>Panagrolaimidae</taxon>
        <taxon>Panagrolaimus</taxon>
    </lineage>
</organism>